<dbReference type="RefSeq" id="WP_305931216.1">
    <property type="nucleotide sequence ID" value="NZ_JAVAIM010000001.1"/>
</dbReference>
<evidence type="ECO:0000313" key="3">
    <source>
        <dbReference type="Proteomes" id="UP001240639"/>
    </source>
</evidence>
<feature type="domain" description="N-acetyltransferase" evidence="1">
    <location>
        <begin position="11"/>
        <end position="174"/>
    </location>
</feature>
<protein>
    <submittedName>
        <fullName evidence="2">GNAT family N-acetyltransferase</fullName>
    </submittedName>
</protein>
<accession>A0ABT9HLI7</accession>
<evidence type="ECO:0000313" key="2">
    <source>
        <dbReference type="EMBL" id="MDP4573737.1"/>
    </source>
</evidence>
<name>A0ABT9HLI7_9SPHN</name>
<reference evidence="2 3" key="1">
    <citation type="submission" date="2023-08" db="EMBL/GenBank/DDBJ databases">
        <title>genomic of G39.</title>
        <authorList>
            <person name="Wang Y."/>
        </authorList>
    </citation>
    <scope>NUCLEOTIDE SEQUENCE [LARGE SCALE GENOMIC DNA]</scope>
    <source>
        <strain evidence="2 3">G39</strain>
    </source>
</reference>
<dbReference type="SUPFAM" id="SSF55729">
    <property type="entry name" value="Acyl-CoA N-acyltransferases (Nat)"/>
    <property type="match status" value="1"/>
</dbReference>
<dbReference type="InterPro" id="IPR051531">
    <property type="entry name" value="N-acetyltransferase"/>
</dbReference>
<gene>
    <name evidence="2" type="ORF">Q9K02_01120</name>
</gene>
<dbReference type="Pfam" id="PF13302">
    <property type="entry name" value="Acetyltransf_3"/>
    <property type="match status" value="1"/>
</dbReference>
<organism evidence="2 3">
    <name type="scientific">Qipengyuania profundimaris</name>
    <dbReference type="NCBI Taxonomy" id="3067652"/>
    <lineage>
        <taxon>Bacteria</taxon>
        <taxon>Pseudomonadati</taxon>
        <taxon>Pseudomonadota</taxon>
        <taxon>Alphaproteobacteria</taxon>
        <taxon>Sphingomonadales</taxon>
        <taxon>Erythrobacteraceae</taxon>
        <taxon>Qipengyuania</taxon>
    </lineage>
</organism>
<dbReference type="EMBL" id="JAVAIM010000001">
    <property type="protein sequence ID" value="MDP4573737.1"/>
    <property type="molecule type" value="Genomic_DNA"/>
</dbReference>
<keyword evidence="3" id="KW-1185">Reference proteome</keyword>
<dbReference type="PROSITE" id="PS51186">
    <property type="entry name" value="GNAT"/>
    <property type="match status" value="1"/>
</dbReference>
<sequence>MADIIAETERLILRTVEDGDEAEHARLLNSPTIMKFIGGPMEPAEIEQRHAKAMAMYAREGFSFLFVIEKASGEMVGYCGIKRVDDPAAPNKGDHEIGWKIREDRWGRGYASEAMHAVIDWAFTRVQAPHVVAITAPDNMASWKLMAKLGMVRRDDLDFEADHGPLIQYSLTADQWESAA</sequence>
<comment type="caution">
    <text evidence="2">The sequence shown here is derived from an EMBL/GenBank/DDBJ whole genome shotgun (WGS) entry which is preliminary data.</text>
</comment>
<dbReference type="InterPro" id="IPR016181">
    <property type="entry name" value="Acyl_CoA_acyltransferase"/>
</dbReference>
<dbReference type="PANTHER" id="PTHR43792:SF1">
    <property type="entry name" value="N-ACETYLTRANSFERASE DOMAIN-CONTAINING PROTEIN"/>
    <property type="match status" value="1"/>
</dbReference>
<dbReference type="InterPro" id="IPR000182">
    <property type="entry name" value="GNAT_dom"/>
</dbReference>
<dbReference type="Gene3D" id="3.40.630.30">
    <property type="match status" value="1"/>
</dbReference>
<dbReference type="Proteomes" id="UP001240639">
    <property type="component" value="Unassembled WGS sequence"/>
</dbReference>
<dbReference type="CDD" id="cd04301">
    <property type="entry name" value="NAT_SF"/>
    <property type="match status" value="1"/>
</dbReference>
<dbReference type="PANTHER" id="PTHR43792">
    <property type="entry name" value="GNAT FAMILY, PUTATIVE (AFU_ORTHOLOGUE AFUA_3G00765)-RELATED-RELATED"/>
    <property type="match status" value="1"/>
</dbReference>
<proteinExistence type="predicted"/>
<evidence type="ECO:0000259" key="1">
    <source>
        <dbReference type="PROSITE" id="PS51186"/>
    </source>
</evidence>